<name>A0A812KHD5_9DINO</name>
<dbReference type="Proteomes" id="UP000604046">
    <property type="component" value="Unassembled WGS sequence"/>
</dbReference>
<proteinExistence type="predicted"/>
<dbReference type="AlphaFoldDB" id="A0A812KHD5"/>
<comment type="caution">
    <text evidence="1">The sequence shown here is derived from an EMBL/GenBank/DDBJ whole genome shotgun (WGS) entry which is preliminary data.</text>
</comment>
<dbReference type="EMBL" id="CAJNDS010000672">
    <property type="protein sequence ID" value="CAE7227277.1"/>
    <property type="molecule type" value="Genomic_DNA"/>
</dbReference>
<gene>
    <name evidence="1" type="ORF">SNAT2548_LOCUS8940</name>
</gene>
<evidence type="ECO:0000313" key="1">
    <source>
        <dbReference type="EMBL" id="CAE7227277.1"/>
    </source>
</evidence>
<reference evidence="1" key="1">
    <citation type="submission" date="2021-02" db="EMBL/GenBank/DDBJ databases">
        <authorList>
            <person name="Dougan E. K."/>
            <person name="Rhodes N."/>
            <person name="Thang M."/>
            <person name="Chan C."/>
        </authorList>
    </citation>
    <scope>NUCLEOTIDE SEQUENCE</scope>
</reference>
<organism evidence="1 2">
    <name type="scientific">Symbiodinium natans</name>
    <dbReference type="NCBI Taxonomy" id="878477"/>
    <lineage>
        <taxon>Eukaryota</taxon>
        <taxon>Sar</taxon>
        <taxon>Alveolata</taxon>
        <taxon>Dinophyceae</taxon>
        <taxon>Suessiales</taxon>
        <taxon>Symbiodiniaceae</taxon>
        <taxon>Symbiodinium</taxon>
    </lineage>
</organism>
<keyword evidence="2" id="KW-1185">Reference proteome</keyword>
<dbReference type="SUPFAM" id="SSF89372">
    <property type="entry name" value="Fucose-specific lectin"/>
    <property type="match status" value="1"/>
</dbReference>
<accession>A0A812KHD5</accession>
<protein>
    <submittedName>
        <fullName evidence="1">Uncharacterized protein</fullName>
    </submittedName>
</protein>
<evidence type="ECO:0000313" key="2">
    <source>
        <dbReference type="Proteomes" id="UP000604046"/>
    </source>
</evidence>
<dbReference type="OrthoDB" id="10364631at2759"/>
<sequence length="459" mass="50479">MLRMSSLFIWMASCQKSNLTQEPSCLLQLTPRAAPEPTCISSSQWTEQFFVEPQPPPIPEQGSHWTSAALKGNFALMAWSQFFPGIQGPPALALIYSKEEGEWQLNANLTSLASWNSTDGVIWAVADLSVENIAIAYSVSDATKLPVYSFVYTGTTWTLVNIEEFPAGQDCQFTGSNDDCLKLGGDLMVLRTALGGFETFQWQGTSWSPVPTANFTNPPSTTPFRFAVDGQRLVLTTSILNAGLVPVVYVYEWTGSTWNGPSANFTPQADAIILNVAVEGNYILTVLLQTDGTLTTRAYVHEYNAGSWQEVYSQVVGDPNASANEIRDADISSTGKAVVAVDSSGLRRIVSFFERSLENLWGPTQTLVFNNARADSAVGISATAVLVTGFEADGGGPFNFTATGRIQGCNTTETTTPTPPYGYSYSYYSRHSRRHRRAHCPKWCAGIHWWDWRCRHCRF</sequence>